<evidence type="ECO:0000256" key="5">
    <source>
        <dbReference type="ARBA" id="ARBA00023193"/>
    </source>
</evidence>
<feature type="domain" description="Protein kinase" evidence="6">
    <location>
        <begin position="47"/>
        <end position="376"/>
    </location>
</feature>
<keyword evidence="5" id="KW-0652">Protein synthesis inhibitor</keyword>
<dbReference type="PROSITE" id="PS50011">
    <property type="entry name" value="PROTEIN_KINASE_DOM"/>
    <property type="match status" value="1"/>
</dbReference>
<dbReference type="InterPro" id="IPR011009">
    <property type="entry name" value="Kinase-like_dom_sf"/>
</dbReference>
<dbReference type="AlphaFoldDB" id="A0A7S3V6Z1"/>
<evidence type="ECO:0000313" key="7">
    <source>
        <dbReference type="EMBL" id="CAE0461369.1"/>
    </source>
</evidence>
<keyword evidence="1" id="KW-0808">Transferase</keyword>
<dbReference type="PANTHER" id="PTHR11042">
    <property type="entry name" value="EUKARYOTIC TRANSLATION INITIATION FACTOR 2-ALPHA KINASE EIF2-ALPHA KINASE -RELATED"/>
    <property type="match status" value="1"/>
</dbReference>
<dbReference type="EMBL" id="HBIO01008164">
    <property type="protein sequence ID" value="CAE0461369.1"/>
    <property type="molecule type" value="Transcribed_RNA"/>
</dbReference>
<proteinExistence type="predicted"/>
<gene>
    <name evidence="7" type="ORF">CDEB00056_LOCUS6210</name>
</gene>
<name>A0A7S3V6Z1_9STRA</name>
<keyword evidence="3" id="KW-0418">Kinase</keyword>
<accession>A0A7S3V6Z1</accession>
<dbReference type="SMART" id="SM00220">
    <property type="entry name" value="S_TKc"/>
    <property type="match status" value="1"/>
</dbReference>
<keyword evidence="4" id="KW-0067">ATP-binding</keyword>
<reference evidence="7" key="1">
    <citation type="submission" date="2021-01" db="EMBL/GenBank/DDBJ databases">
        <authorList>
            <person name="Corre E."/>
            <person name="Pelletier E."/>
            <person name="Niang G."/>
            <person name="Scheremetjew M."/>
            <person name="Finn R."/>
            <person name="Kale V."/>
            <person name="Holt S."/>
            <person name="Cochrane G."/>
            <person name="Meng A."/>
            <person name="Brown T."/>
            <person name="Cohen L."/>
        </authorList>
    </citation>
    <scope>NUCLEOTIDE SEQUENCE</scope>
    <source>
        <strain evidence="7">MM31A-1</strain>
    </source>
</reference>
<dbReference type="InterPro" id="IPR000719">
    <property type="entry name" value="Prot_kinase_dom"/>
</dbReference>
<evidence type="ECO:0000256" key="1">
    <source>
        <dbReference type="ARBA" id="ARBA00022679"/>
    </source>
</evidence>
<organism evidence="7">
    <name type="scientific">Chaetoceros debilis</name>
    <dbReference type="NCBI Taxonomy" id="122233"/>
    <lineage>
        <taxon>Eukaryota</taxon>
        <taxon>Sar</taxon>
        <taxon>Stramenopiles</taxon>
        <taxon>Ochrophyta</taxon>
        <taxon>Bacillariophyta</taxon>
        <taxon>Coscinodiscophyceae</taxon>
        <taxon>Chaetocerotophycidae</taxon>
        <taxon>Chaetocerotales</taxon>
        <taxon>Chaetocerotaceae</taxon>
        <taxon>Chaetoceros</taxon>
    </lineage>
</organism>
<dbReference type="GO" id="GO:0005634">
    <property type="term" value="C:nucleus"/>
    <property type="evidence" value="ECO:0007669"/>
    <property type="project" value="TreeGrafter"/>
</dbReference>
<evidence type="ECO:0000256" key="3">
    <source>
        <dbReference type="ARBA" id="ARBA00022777"/>
    </source>
</evidence>
<sequence>MVIKSSKSELVLCETCRQSMYGLKEHSKVFQRTGAIRPMRTIDDSSIVIGDPMGKGSFNLVKAIVNKLPRIRSSMKMSSSSLQLNSLGNGYEENDDLSGRKYAFKSLRSDLSKSMVFNGALDLTREAMFLNAISHPNIIILHSTAENPGRDYFLVIEKLDTTLTNALDMWKIQEDSCLKKLKLQRSKRELKKQALIKNRAEVLFGLVSALSYLHGKNILYRDLKPDNIGMNTCTTTTNGDDGGDFEVTNVKLFDFGLATELKEVDKVGQNEYNATKCTGSPRYMSHENYYGLPYGKPTDVYSFAFIFYQVVSLDTSFYLHKTLQIHEERVYKKNVRPKVNKCIPETLRKWIKSSWNHDASARPRMDSIFEGMSLYFKAAATANGRS</sequence>
<evidence type="ECO:0000256" key="4">
    <source>
        <dbReference type="ARBA" id="ARBA00022840"/>
    </source>
</evidence>
<dbReference type="Pfam" id="PF00069">
    <property type="entry name" value="Pkinase"/>
    <property type="match status" value="1"/>
</dbReference>
<evidence type="ECO:0000256" key="2">
    <source>
        <dbReference type="ARBA" id="ARBA00022741"/>
    </source>
</evidence>
<dbReference type="GO" id="GO:0005737">
    <property type="term" value="C:cytoplasm"/>
    <property type="evidence" value="ECO:0007669"/>
    <property type="project" value="TreeGrafter"/>
</dbReference>
<evidence type="ECO:0000259" key="6">
    <source>
        <dbReference type="PROSITE" id="PS50011"/>
    </source>
</evidence>
<dbReference type="SUPFAM" id="SSF56112">
    <property type="entry name" value="Protein kinase-like (PK-like)"/>
    <property type="match status" value="1"/>
</dbReference>
<dbReference type="GO" id="GO:0005524">
    <property type="term" value="F:ATP binding"/>
    <property type="evidence" value="ECO:0007669"/>
    <property type="project" value="UniProtKB-KW"/>
</dbReference>
<dbReference type="GO" id="GO:0017148">
    <property type="term" value="P:negative regulation of translation"/>
    <property type="evidence" value="ECO:0007669"/>
    <property type="project" value="UniProtKB-KW"/>
</dbReference>
<dbReference type="InterPro" id="IPR050339">
    <property type="entry name" value="CC_SR_Kinase"/>
</dbReference>
<dbReference type="Gene3D" id="1.10.510.10">
    <property type="entry name" value="Transferase(Phosphotransferase) domain 1"/>
    <property type="match status" value="1"/>
</dbReference>
<dbReference type="Gene3D" id="3.30.200.20">
    <property type="entry name" value="Phosphorylase Kinase, domain 1"/>
    <property type="match status" value="1"/>
</dbReference>
<protein>
    <recommendedName>
        <fullName evidence="6">Protein kinase domain-containing protein</fullName>
    </recommendedName>
</protein>
<dbReference type="GO" id="GO:0004672">
    <property type="term" value="F:protein kinase activity"/>
    <property type="evidence" value="ECO:0007669"/>
    <property type="project" value="InterPro"/>
</dbReference>
<keyword evidence="2" id="KW-0547">Nucleotide-binding</keyword>